<evidence type="ECO:0000256" key="1">
    <source>
        <dbReference type="SAM" id="MobiDB-lite"/>
    </source>
</evidence>
<feature type="region of interest" description="Disordered" evidence="1">
    <location>
        <begin position="32"/>
        <end position="61"/>
    </location>
</feature>
<proteinExistence type="predicted"/>
<name>A0A504XTK8_LEIDO</name>
<dbReference type="SUPFAM" id="SSF48452">
    <property type="entry name" value="TPR-like"/>
    <property type="match status" value="1"/>
</dbReference>
<dbReference type="VEuPathDB" id="TriTrypDB:LDHU3_21.2030"/>
<dbReference type="GO" id="GO:0005813">
    <property type="term" value="C:centrosome"/>
    <property type="evidence" value="ECO:0007669"/>
    <property type="project" value="InterPro"/>
</dbReference>
<feature type="region of interest" description="Disordered" evidence="1">
    <location>
        <begin position="360"/>
        <end position="426"/>
    </location>
</feature>
<dbReference type="VEuPathDB" id="TriTrypDB:LdBPK_211720.1"/>
<comment type="caution">
    <text evidence="2">The sequence shown here is derived from an EMBL/GenBank/DDBJ whole genome shotgun (WGS) entry which is preliminary data.</text>
</comment>
<reference evidence="3" key="1">
    <citation type="submission" date="2019-02" db="EMBL/GenBank/DDBJ databases">
        <title>FDA dAtabase for Regulatory Grade micrObial Sequences (FDA-ARGOS): Supporting development and validation of Infectious Disease Dx tests.</title>
        <authorList>
            <person name="Duncan R."/>
            <person name="Fisher C."/>
            <person name="Tallon L."/>
            <person name="Sadzewicz L."/>
            <person name="Sengamalay N."/>
            <person name="Ott S."/>
            <person name="Godinez A."/>
            <person name="Nagaraj S."/>
            <person name="Vavikolanu K."/>
            <person name="Nadendla S."/>
            <person name="Aluvathingal J."/>
            <person name="Sichtig H."/>
        </authorList>
    </citation>
    <scope>NUCLEOTIDE SEQUENCE [LARGE SCALE GENOMIC DNA]</scope>
    <source>
        <strain evidence="3">FDAARGOS_361</strain>
    </source>
</reference>
<sequence>MSTLGDSSSGGSSGRHSGAADYPRVAHVPEVHRFSDPQNATASTITTATSSSSAPSRADGAVSRGATMPLYMIHMMEKPLQLHVRKGRCRPSPLLTHPALHFNRSADPLELPVAEAAKEAQRQQILGLANALLTFCCIGNTRVTSIRQCTSSFFVLLYQRLFDCTIAGIDRSPNTAEKRRHNVMLVLEQLRQHPYSLEDIEAEEVVKLNEDHISRLIMVFVQGFDAAKTTSGAYAPVGYRVAEVMPPPALQQADAAGTGSGGYHFQQPMDNFCVAPAPPLSGGPASGGGIMDPDGGGGGPYMISGGAELGEGLSPSSVSHYLESSVMPTDNLLEEWYRNLVYPPAGGPVEETEMMSAVDPGHVSLHGGYSQRRHPRSDQLGREAGASLTSSGSPMYGAGHQLASASPPERRSPIGRHRHHRTQLDADDIVRRFQRLEEVLDAQERRHRKPFVDASSSPAMQKGSLAERGARESRHRRHTAPQPPSAVADPRGGDLAPTPDKRSATEVGGGALPQQEAPPSSQQQPAYSQPPPQQHRAPPRTPAHRFVSEPPLTRQERYFFAHRPQHRIDVAQRDSKIERLRSARYLGDMQQLLRQRMRREYDAQMSAMRGSLKESIRTAKEAKIDLMRRVRDENARYRAAYATLMEAAANEAQVPARVMSRHTVQLADYYATALQHSLLVCDSLKREADRRNKNELLRYAEEVSAWQQHLLLYMLAKRLSAPALRRAQSASSPSRCVVAAPAAACAPLSWLRRHCSSAAVQAGSSARAAPVSAVNVEEFTLNEEVAKQDLAYMAKWNALSEEIEAARASGDHTKLLEHVQVGLQMLKEIGATNAPIQCESLLCMEASQAHYKMGQYDEALRCAEKARESLLRDCKAELQDKAQIAEIEVFMGFVLCKQGGHGAAVEAQELLQKVLRWIDVDAKSAMPMQAVAAVNLRRSVLTGLGLSTTVQATTLASKGETAEAKVLYAKGLDTLIEALNQHIDENDFELVKMTLEAILASFEGLDDVSQAVATCRKYISWCRRHDDASGVADGEAMLTALCARQKIENPLETEKAKEAEEAEK</sequence>
<dbReference type="InterPro" id="IPR011990">
    <property type="entry name" value="TPR-like_helical_dom_sf"/>
</dbReference>
<gene>
    <name evidence="2" type="ORF">CGC21_34490</name>
</gene>
<dbReference type="VEuPathDB" id="TriTrypDB:LdCL_210022900"/>
<evidence type="ECO:0000313" key="2">
    <source>
        <dbReference type="EMBL" id="TPP49390.1"/>
    </source>
</evidence>
<dbReference type="AlphaFoldDB" id="A0A504XTK8"/>
<dbReference type="VEuPathDB" id="TriTrypDB:LdBPK_211710.1"/>
<feature type="compositionally biased region" description="Low complexity" evidence="1">
    <location>
        <begin position="1"/>
        <end position="17"/>
    </location>
</feature>
<accession>A0A504XTK8</accession>
<feature type="region of interest" description="Disordered" evidence="1">
    <location>
        <begin position="445"/>
        <end position="551"/>
    </location>
</feature>
<dbReference type="EMBL" id="RHLC01000021">
    <property type="protein sequence ID" value="TPP49390.1"/>
    <property type="molecule type" value="Genomic_DNA"/>
</dbReference>
<dbReference type="VEuPathDB" id="TriTrypDB:LDHU3_21.2020"/>
<dbReference type="VEuPathDB" id="TriTrypDB:LdCL_210023000"/>
<dbReference type="Gene3D" id="1.25.40.10">
    <property type="entry name" value="Tetratricopeptide repeat domain"/>
    <property type="match status" value="1"/>
</dbReference>
<feature type="region of interest" description="Disordered" evidence="1">
    <location>
        <begin position="1"/>
        <end position="20"/>
    </location>
</feature>
<dbReference type="Proteomes" id="UP000318447">
    <property type="component" value="Unassembled WGS sequence"/>
</dbReference>
<protein>
    <submittedName>
        <fullName evidence="2">Uncharacterized protein</fullName>
    </submittedName>
</protein>
<dbReference type="GO" id="GO:0000922">
    <property type="term" value="C:spindle pole"/>
    <property type="evidence" value="ECO:0007669"/>
    <property type="project" value="InterPro"/>
</dbReference>
<dbReference type="PANTHER" id="PTHR22545">
    <property type="entry name" value="CENTROSOMAL PROTEIN OF 95 KDA"/>
    <property type="match status" value="1"/>
</dbReference>
<feature type="compositionally biased region" description="Gly residues" evidence="1">
    <location>
        <begin position="284"/>
        <end position="300"/>
    </location>
</feature>
<feature type="compositionally biased region" description="Low complexity" evidence="1">
    <location>
        <begin position="40"/>
        <end position="58"/>
    </location>
</feature>
<dbReference type="PANTHER" id="PTHR22545:SF0">
    <property type="entry name" value="CENTROSOMAL PROTEIN OF 95 KDA"/>
    <property type="match status" value="1"/>
</dbReference>
<feature type="compositionally biased region" description="Low complexity" evidence="1">
    <location>
        <begin position="513"/>
        <end position="527"/>
    </location>
</feature>
<dbReference type="InterPro" id="IPR026619">
    <property type="entry name" value="CEP95"/>
</dbReference>
<organism evidence="2 3">
    <name type="scientific">Leishmania donovani</name>
    <dbReference type="NCBI Taxonomy" id="5661"/>
    <lineage>
        <taxon>Eukaryota</taxon>
        <taxon>Discoba</taxon>
        <taxon>Euglenozoa</taxon>
        <taxon>Kinetoplastea</taxon>
        <taxon>Metakinetoplastina</taxon>
        <taxon>Trypanosomatida</taxon>
        <taxon>Trypanosomatidae</taxon>
        <taxon>Leishmaniinae</taxon>
        <taxon>Leishmania</taxon>
    </lineage>
</organism>
<evidence type="ECO:0000313" key="3">
    <source>
        <dbReference type="Proteomes" id="UP000318447"/>
    </source>
</evidence>
<feature type="region of interest" description="Disordered" evidence="1">
    <location>
        <begin position="284"/>
        <end position="308"/>
    </location>
</feature>